<accession>A0A177ZHV2</accession>
<keyword evidence="2" id="KW-1185">Reference proteome</keyword>
<dbReference type="Gene3D" id="3.40.50.1000">
    <property type="entry name" value="HAD superfamily/HAD-like"/>
    <property type="match status" value="1"/>
</dbReference>
<dbReference type="Gene3D" id="3.30.1240.10">
    <property type="match status" value="1"/>
</dbReference>
<reference evidence="1 2" key="1">
    <citation type="submission" date="2015-05" db="EMBL/GenBank/DDBJ databases">
        <title>Comparison of genome.</title>
        <authorList>
            <person name="Zheng Z."/>
            <person name="Sun M."/>
        </authorList>
    </citation>
    <scope>NUCLEOTIDE SEQUENCE [LARGE SCALE GENOMIC DNA]</scope>
    <source>
        <strain evidence="1 2">G25-74</strain>
    </source>
</reference>
<dbReference type="SFLD" id="SFLDG01144">
    <property type="entry name" value="C2.B.4:_PGP_Like"/>
    <property type="match status" value="1"/>
</dbReference>
<dbReference type="PROSITE" id="PS01228">
    <property type="entry name" value="COF_1"/>
    <property type="match status" value="1"/>
</dbReference>
<sequence length="254" mass="28460">METTKKGRPFKLIALDLDGTLLNRHHEISNENRKAIAEAVEKGVQVVISTGRHVKSCKNYADSLQLSSYLVAVNGSEIWDPSGNLLERNPLQQDFVQAMWELCHQHGTRFWAMTPESEFREGFPEEITQREWLKFGFDFDDQETSETILTELRKNKQLEISNSSPFNIEVNALGINKANALKKVCDRIGISMDQVLAVGDSLNDLAMIQAAGCGVAMGNAQELVKESADWITDTNEADGVAKAIRYWVLNEKMA</sequence>
<dbReference type="AlphaFoldDB" id="A0A177ZHV2"/>
<dbReference type="GO" id="GO:0016791">
    <property type="term" value="F:phosphatase activity"/>
    <property type="evidence" value="ECO:0007669"/>
    <property type="project" value="TreeGrafter"/>
</dbReference>
<dbReference type="NCBIfam" id="TIGR01484">
    <property type="entry name" value="HAD-SF-IIB"/>
    <property type="match status" value="1"/>
</dbReference>
<dbReference type="SFLD" id="SFLDG01140">
    <property type="entry name" value="C2.B:_Phosphomannomutase_and_P"/>
    <property type="match status" value="1"/>
</dbReference>
<dbReference type="GO" id="GO:0005829">
    <property type="term" value="C:cytosol"/>
    <property type="evidence" value="ECO:0007669"/>
    <property type="project" value="TreeGrafter"/>
</dbReference>
<name>A0A177ZHV2_9BACI</name>
<dbReference type="RefSeq" id="WP_057981777.1">
    <property type="nucleotide sequence ID" value="NZ_JAGGKH010000004.1"/>
</dbReference>
<dbReference type="CDD" id="cd07516">
    <property type="entry name" value="HAD_Pase"/>
    <property type="match status" value="1"/>
</dbReference>
<dbReference type="PANTHER" id="PTHR10000">
    <property type="entry name" value="PHOSPHOSERINE PHOSPHATASE"/>
    <property type="match status" value="1"/>
</dbReference>
<gene>
    <name evidence="1" type="ORF">ABB05_19520</name>
</gene>
<dbReference type="PATRIC" id="fig|217031.6.peg.4236"/>
<protein>
    <submittedName>
        <fullName evidence="1">Uncharacterized protein</fullName>
    </submittedName>
</protein>
<evidence type="ECO:0000313" key="2">
    <source>
        <dbReference type="Proteomes" id="UP000077881"/>
    </source>
</evidence>
<dbReference type="STRING" id="217031.ABB05_19520"/>
<dbReference type="SUPFAM" id="SSF56784">
    <property type="entry name" value="HAD-like"/>
    <property type="match status" value="1"/>
</dbReference>
<dbReference type="PANTHER" id="PTHR10000:SF55">
    <property type="entry name" value="5-AMINO-6-(5-PHOSPHO-D-RIBITYLAMINO)URACIL PHOSPHATASE YCSE"/>
    <property type="match status" value="1"/>
</dbReference>
<dbReference type="InterPro" id="IPR006379">
    <property type="entry name" value="HAD-SF_hydro_IIB"/>
</dbReference>
<proteinExistence type="predicted"/>
<dbReference type="EMBL" id="LDJR01000060">
    <property type="protein sequence ID" value="OAK67344.1"/>
    <property type="molecule type" value="Genomic_DNA"/>
</dbReference>
<dbReference type="Proteomes" id="UP000077881">
    <property type="component" value="Unassembled WGS sequence"/>
</dbReference>
<dbReference type="GO" id="GO:0000287">
    <property type="term" value="F:magnesium ion binding"/>
    <property type="evidence" value="ECO:0007669"/>
    <property type="project" value="TreeGrafter"/>
</dbReference>
<dbReference type="PROSITE" id="PS01229">
    <property type="entry name" value="COF_2"/>
    <property type="match status" value="1"/>
</dbReference>
<evidence type="ECO:0000313" key="1">
    <source>
        <dbReference type="EMBL" id="OAK67344.1"/>
    </source>
</evidence>
<organism evidence="1 2">
    <name type="scientific">Lederbergia galactosidilytica</name>
    <dbReference type="NCBI Taxonomy" id="217031"/>
    <lineage>
        <taxon>Bacteria</taxon>
        <taxon>Bacillati</taxon>
        <taxon>Bacillota</taxon>
        <taxon>Bacilli</taxon>
        <taxon>Bacillales</taxon>
        <taxon>Bacillaceae</taxon>
        <taxon>Lederbergia</taxon>
    </lineage>
</organism>
<dbReference type="Pfam" id="PF08282">
    <property type="entry name" value="Hydrolase_3"/>
    <property type="match status" value="2"/>
</dbReference>
<dbReference type="SFLD" id="SFLDS00003">
    <property type="entry name" value="Haloacid_Dehalogenase"/>
    <property type="match status" value="1"/>
</dbReference>
<dbReference type="OrthoDB" id="9781413at2"/>
<comment type="caution">
    <text evidence="1">The sequence shown here is derived from an EMBL/GenBank/DDBJ whole genome shotgun (WGS) entry which is preliminary data.</text>
</comment>
<dbReference type="InterPro" id="IPR036412">
    <property type="entry name" value="HAD-like_sf"/>
</dbReference>
<dbReference type="InterPro" id="IPR023214">
    <property type="entry name" value="HAD_sf"/>
</dbReference>